<protein>
    <submittedName>
        <fullName evidence="1">Uncharacterized protein</fullName>
    </submittedName>
</protein>
<evidence type="ECO:0000313" key="2">
    <source>
        <dbReference type="Proteomes" id="UP000297245"/>
    </source>
</evidence>
<dbReference type="EMBL" id="ML179387">
    <property type="protein sequence ID" value="THU88992.1"/>
    <property type="molecule type" value="Genomic_DNA"/>
</dbReference>
<proteinExistence type="predicted"/>
<organism evidence="1 2">
    <name type="scientific">Dendrothele bispora (strain CBS 962.96)</name>
    <dbReference type="NCBI Taxonomy" id="1314807"/>
    <lineage>
        <taxon>Eukaryota</taxon>
        <taxon>Fungi</taxon>
        <taxon>Dikarya</taxon>
        <taxon>Basidiomycota</taxon>
        <taxon>Agaricomycotina</taxon>
        <taxon>Agaricomycetes</taxon>
        <taxon>Agaricomycetidae</taxon>
        <taxon>Agaricales</taxon>
        <taxon>Agaricales incertae sedis</taxon>
        <taxon>Dendrothele</taxon>
    </lineage>
</organism>
<gene>
    <name evidence="1" type="ORF">K435DRAFT_803104</name>
</gene>
<dbReference type="Proteomes" id="UP000297245">
    <property type="component" value="Unassembled WGS sequence"/>
</dbReference>
<reference evidence="1 2" key="1">
    <citation type="journal article" date="2019" name="Nat. Ecol. Evol.">
        <title>Megaphylogeny resolves global patterns of mushroom evolution.</title>
        <authorList>
            <person name="Varga T."/>
            <person name="Krizsan K."/>
            <person name="Foldi C."/>
            <person name="Dima B."/>
            <person name="Sanchez-Garcia M."/>
            <person name="Sanchez-Ramirez S."/>
            <person name="Szollosi G.J."/>
            <person name="Szarkandi J.G."/>
            <person name="Papp V."/>
            <person name="Albert L."/>
            <person name="Andreopoulos W."/>
            <person name="Angelini C."/>
            <person name="Antonin V."/>
            <person name="Barry K.W."/>
            <person name="Bougher N.L."/>
            <person name="Buchanan P."/>
            <person name="Buyck B."/>
            <person name="Bense V."/>
            <person name="Catcheside P."/>
            <person name="Chovatia M."/>
            <person name="Cooper J."/>
            <person name="Damon W."/>
            <person name="Desjardin D."/>
            <person name="Finy P."/>
            <person name="Geml J."/>
            <person name="Haridas S."/>
            <person name="Hughes K."/>
            <person name="Justo A."/>
            <person name="Karasinski D."/>
            <person name="Kautmanova I."/>
            <person name="Kiss B."/>
            <person name="Kocsube S."/>
            <person name="Kotiranta H."/>
            <person name="LaButti K.M."/>
            <person name="Lechner B.E."/>
            <person name="Liimatainen K."/>
            <person name="Lipzen A."/>
            <person name="Lukacs Z."/>
            <person name="Mihaltcheva S."/>
            <person name="Morgado L.N."/>
            <person name="Niskanen T."/>
            <person name="Noordeloos M.E."/>
            <person name="Ohm R.A."/>
            <person name="Ortiz-Santana B."/>
            <person name="Ovrebo C."/>
            <person name="Racz N."/>
            <person name="Riley R."/>
            <person name="Savchenko A."/>
            <person name="Shiryaev A."/>
            <person name="Soop K."/>
            <person name="Spirin V."/>
            <person name="Szebenyi C."/>
            <person name="Tomsovsky M."/>
            <person name="Tulloss R.E."/>
            <person name="Uehling J."/>
            <person name="Grigoriev I.V."/>
            <person name="Vagvolgyi C."/>
            <person name="Papp T."/>
            <person name="Martin F.M."/>
            <person name="Miettinen O."/>
            <person name="Hibbett D.S."/>
            <person name="Nagy L.G."/>
        </authorList>
    </citation>
    <scope>NUCLEOTIDE SEQUENCE [LARGE SCALE GENOMIC DNA]</scope>
    <source>
        <strain evidence="1 2">CBS 962.96</strain>
    </source>
</reference>
<name>A0A4S8LIN1_DENBC</name>
<accession>A0A4S8LIN1</accession>
<evidence type="ECO:0000313" key="1">
    <source>
        <dbReference type="EMBL" id="THU88992.1"/>
    </source>
</evidence>
<keyword evidence="2" id="KW-1185">Reference proteome</keyword>
<sequence>MVNIKSSALAACGHTPQSFIRLLKLSTLNSPGVNGIGKSHTLFFPQVIPPSSTLTLLGKGAIAVHGKAGNIIIIYGTSSINELKSKCKVMAYKGFSKNFF</sequence>
<dbReference type="AlphaFoldDB" id="A0A4S8LIN1"/>